<keyword evidence="2" id="KW-0732">Signal</keyword>
<dbReference type="EMBL" id="PXOT01000025">
    <property type="protein sequence ID" value="PSG87688.1"/>
    <property type="molecule type" value="Genomic_DNA"/>
</dbReference>
<dbReference type="SUPFAM" id="SSF55008">
    <property type="entry name" value="HMA, heavy metal-associated domain"/>
    <property type="match status" value="1"/>
</dbReference>
<sequence>MKLFKNILALAIVSIFAFSCKNETKPEVVTSPNSEITTNNEVAKLDPNANYAKAEFTIEGMTCAMGCAKTIEKKMAKMEGVKSATVDFDKKLAMVEYDDAKVTPESLENTVTSVADQYSVKDMKTVESFTKDKKECSVKCKPDCDKKDCADCKAKTEACKAKCAKKTEAEKMACAKDCKKACCAGVKKA</sequence>
<dbReference type="CDD" id="cd00371">
    <property type="entry name" value="HMA"/>
    <property type="match status" value="1"/>
</dbReference>
<feature type="signal peptide" evidence="2">
    <location>
        <begin position="1"/>
        <end position="21"/>
    </location>
</feature>
<evidence type="ECO:0000313" key="4">
    <source>
        <dbReference type="EMBL" id="PSG87688.1"/>
    </source>
</evidence>
<dbReference type="Gene3D" id="3.30.70.100">
    <property type="match status" value="1"/>
</dbReference>
<evidence type="ECO:0000259" key="3">
    <source>
        <dbReference type="PROSITE" id="PS50846"/>
    </source>
</evidence>
<reference evidence="4 5" key="1">
    <citation type="submission" date="2018-03" db="EMBL/GenBank/DDBJ databases">
        <title>Mesoflavibacter sp. HG37 and Mesoflavibacter sp. HG96 sp.nov., two marine bacteria isolated from seawater of Western Pacific Ocean.</title>
        <authorList>
            <person name="Cheng H."/>
            <person name="Wu Y.-H."/>
            <person name="Guo L.-L."/>
            <person name="Xu X.-W."/>
        </authorList>
    </citation>
    <scope>NUCLEOTIDE SEQUENCE [LARGE SCALE GENOMIC DNA]</scope>
    <source>
        <strain evidence="4 5">KCTC 42117</strain>
    </source>
</reference>
<dbReference type="PROSITE" id="PS50846">
    <property type="entry name" value="HMA_2"/>
    <property type="match status" value="1"/>
</dbReference>
<dbReference type="InterPro" id="IPR036163">
    <property type="entry name" value="HMA_dom_sf"/>
</dbReference>
<organism evidence="4 5">
    <name type="scientific">Mesoflavibacter zeaxanthinifaciens subsp. sabulilitoris</name>
    <dbReference type="NCBI Taxonomy" id="1520893"/>
    <lineage>
        <taxon>Bacteria</taxon>
        <taxon>Pseudomonadati</taxon>
        <taxon>Bacteroidota</taxon>
        <taxon>Flavobacteriia</taxon>
        <taxon>Flavobacteriales</taxon>
        <taxon>Flavobacteriaceae</taxon>
        <taxon>Mesoflavibacter</taxon>
    </lineage>
</organism>
<dbReference type="PROSITE" id="PS51257">
    <property type="entry name" value="PROKAR_LIPOPROTEIN"/>
    <property type="match status" value="1"/>
</dbReference>
<dbReference type="AlphaFoldDB" id="A0A2T1N738"/>
<feature type="domain" description="HMA" evidence="3">
    <location>
        <begin position="52"/>
        <end position="119"/>
    </location>
</feature>
<feature type="chain" id="PRO_5015507101" evidence="2">
    <location>
        <begin position="22"/>
        <end position="189"/>
    </location>
</feature>
<name>A0A2T1N738_9FLAO</name>
<keyword evidence="5" id="KW-1185">Reference proteome</keyword>
<dbReference type="InterPro" id="IPR006121">
    <property type="entry name" value="HMA_dom"/>
</dbReference>
<keyword evidence="1" id="KW-0479">Metal-binding</keyword>
<dbReference type="FunFam" id="3.30.70.100:FF:000001">
    <property type="entry name" value="ATPase copper transporting beta"/>
    <property type="match status" value="1"/>
</dbReference>
<dbReference type="OrthoDB" id="1178902at2"/>
<comment type="caution">
    <text evidence="4">The sequence shown here is derived from an EMBL/GenBank/DDBJ whole genome shotgun (WGS) entry which is preliminary data.</text>
</comment>
<dbReference type="RefSeq" id="WP_106679696.1">
    <property type="nucleotide sequence ID" value="NZ_JACHWV010000004.1"/>
</dbReference>
<protein>
    <submittedName>
        <fullName evidence="4">Heavy metal transporter</fullName>
    </submittedName>
</protein>
<evidence type="ECO:0000256" key="2">
    <source>
        <dbReference type="SAM" id="SignalP"/>
    </source>
</evidence>
<dbReference type="GO" id="GO:0046872">
    <property type="term" value="F:metal ion binding"/>
    <property type="evidence" value="ECO:0007669"/>
    <property type="project" value="UniProtKB-KW"/>
</dbReference>
<evidence type="ECO:0000256" key="1">
    <source>
        <dbReference type="ARBA" id="ARBA00022723"/>
    </source>
</evidence>
<gene>
    <name evidence="4" type="ORF">C7H61_10745</name>
</gene>
<evidence type="ECO:0000313" key="5">
    <source>
        <dbReference type="Proteomes" id="UP000238430"/>
    </source>
</evidence>
<proteinExistence type="predicted"/>
<dbReference type="Pfam" id="PF00403">
    <property type="entry name" value="HMA"/>
    <property type="match status" value="1"/>
</dbReference>
<dbReference type="Proteomes" id="UP000238430">
    <property type="component" value="Unassembled WGS sequence"/>
</dbReference>
<accession>A0A2T1N738</accession>